<evidence type="ECO:0000259" key="1">
    <source>
        <dbReference type="Pfam" id="PF00535"/>
    </source>
</evidence>
<organism evidence="2 3">
    <name type="scientific">Candidatus Limosilactobacillus merdigallinarum</name>
    <dbReference type="NCBI Taxonomy" id="2838652"/>
    <lineage>
        <taxon>Bacteria</taxon>
        <taxon>Bacillati</taxon>
        <taxon>Bacillota</taxon>
        <taxon>Bacilli</taxon>
        <taxon>Lactobacillales</taxon>
        <taxon>Lactobacillaceae</taxon>
        <taxon>Limosilactobacillus</taxon>
    </lineage>
</organism>
<evidence type="ECO:0000313" key="3">
    <source>
        <dbReference type="Proteomes" id="UP000824231"/>
    </source>
</evidence>
<name>A0A9D2AKU6_9LACO</name>
<protein>
    <submittedName>
        <fullName evidence="2">Glycosyltransferase</fullName>
        <ecNumber evidence="2">2.4.-.-</ecNumber>
    </submittedName>
</protein>
<dbReference type="SUPFAM" id="SSF53448">
    <property type="entry name" value="Nucleotide-diphospho-sugar transferases"/>
    <property type="match status" value="1"/>
</dbReference>
<reference evidence="2" key="2">
    <citation type="submission" date="2021-04" db="EMBL/GenBank/DDBJ databases">
        <authorList>
            <person name="Gilroy R."/>
        </authorList>
    </citation>
    <scope>NUCLEOTIDE SEQUENCE</scope>
    <source>
        <strain evidence="2">ChiSxjej3B15-572</strain>
    </source>
</reference>
<comment type="caution">
    <text evidence="2">The sequence shown here is derived from an EMBL/GenBank/DDBJ whole genome shotgun (WGS) entry which is preliminary data.</text>
</comment>
<dbReference type="Gene3D" id="3.90.550.10">
    <property type="entry name" value="Spore Coat Polysaccharide Biosynthesis Protein SpsA, Chain A"/>
    <property type="match status" value="1"/>
</dbReference>
<dbReference type="EC" id="2.4.-.-" evidence="2"/>
<feature type="domain" description="Glycosyltransferase 2-like" evidence="1">
    <location>
        <begin position="4"/>
        <end position="131"/>
    </location>
</feature>
<keyword evidence="2" id="KW-0328">Glycosyltransferase</keyword>
<dbReference type="InterPro" id="IPR001173">
    <property type="entry name" value="Glyco_trans_2-like"/>
</dbReference>
<keyword evidence="2" id="KW-0808">Transferase</keyword>
<dbReference type="InterPro" id="IPR029044">
    <property type="entry name" value="Nucleotide-diphossugar_trans"/>
</dbReference>
<dbReference type="Pfam" id="PF00535">
    <property type="entry name" value="Glycos_transf_2"/>
    <property type="match status" value="1"/>
</dbReference>
<dbReference type="PANTHER" id="PTHR22916:SF3">
    <property type="entry name" value="UDP-GLCNAC:BETAGAL BETA-1,3-N-ACETYLGLUCOSAMINYLTRANSFERASE-LIKE PROTEIN 1"/>
    <property type="match status" value="1"/>
</dbReference>
<dbReference type="GO" id="GO:0016758">
    <property type="term" value="F:hexosyltransferase activity"/>
    <property type="evidence" value="ECO:0007669"/>
    <property type="project" value="UniProtKB-ARBA"/>
</dbReference>
<dbReference type="CDD" id="cd00761">
    <property type="entry name" value="Glyco_tranf_GTA_type"/>
    <property type="match status" value="1"/>
</dbReference>
<sequence length="297" mass="33737">MKLTVIIPAYNCASTIKKAIVSTNVFNDNQIAVIVVNNGSTDDTKSIVKELCLDCSRIEYAESLKGVSYARNKGIELTDTDYLTFLDADDVYMQNGTKTFLNNLSRKSDLAVYNYQVNEKIQDLYSLTQSVSSTDDQISLMLDNPTKLLTVWNKVYSTRIIKENNICFDPTLTYSEDSEFLIRYLVRSKTIRFFNTTTYRYNVTSGSAVHSHNAGMVRGYLKAIDKVRGDVKNRVVFSSSLNNFILMQFNLMMVHAVYADHIPYSEQIAKMKKIARDKSIEAAITSAKFQSIIKPRF</sequence>
<dbReference type="PANTHER" id="PTHR22916">
    <property type="entry name" value="GLYCOSYLTRANSFERASE"/>
    <property type="match status" value="1"/>
</dbReference>
<accession>A0A9D2AKU6</accession>
<gene>
    <name evidence="2" type="ORF">H9856_07300</name>
</gene>
<feature type="non-terminal residue" evidence="2">
    <location>
        <position position="297"/>
    </location>
</feature>
<dbReference type="AlphaFoldDB" id="A0A9D2AKU6"/>
<reference evidence="2" key="1">
    <citation type="journal article" date="2021" name="PeerJ">
        <title>Extensive microbial diversity within the chicken gut microbiome revealed by metagenomics and culture.</title>
        <authorList>
            <person name="Gilroy R."/>
            <person name="Ravi A."/>
            <person name="Getino M."/>
            <person name="Pursley I."/>
            <person name="Horton D.L."/>
            <person name="Alikhan N.F."/>
            <person name="Baker D."/>
            <person name="Gharbi K."/>
            <person name="Hall N."/>
            <person name="Watson M."/>
            <person name="Adriaenssens E.M."/>
            <person name="Foster-Nyarko E."/>
            <person name="Jarju S."/>
            <person name="Secka A."/>
            <person name="Antonio M."/>
            <person name="Oren A."/>
            <person name="Chaudhuri R.R."/>
            <person name="La Ragione R."/>
            <person name="Hildebrand F."/>
            <person name="Pallen M.J."/>
        </authorList>
    </citation>
    <scope>NUCLEOTIDE SEQUENCE</scope>
    <source>
        <strain evidence="2">ChiSxjej3B15-572</strain>
    </source>
</reference>
<evidence type="ECO:0000313" key="2">
    <source>
        <dbReference type="EMBL" id="HIX36168.1"/>
    </source>
</evidence>
<dbReference type="EMBL" id="DXFH01000029">
    <property type="protein sequence ID" value="HIX36168.1"/>
    <property type="molecule type" value="Genomic_DNA"/>
</dbReference>
<dbReference type="Proteomes" id="UP000824231">
    <property type="component" value="Unassembled WGS sequence"/>
</dbReference>
<proteinExistence type="predicted"/>